<dbReference type="InParanoid" id="A0A2K3E854"/>
<feature type="active site" evidence="11">
    <location>
        <position position="254"/>
    </location>
</feature>
<evidence type="ECO:0000256" key="4">
    <source>
        <dbReference type="ARBA" id="ARBA00022729"/>
    </source>
</evidence>
<organism evidence="15 16">
    <name type="scientific">Chlamydomonas reinhardtii</name>
    <name type="common">Chlamydomonas smithii</name>
    <dbReference type="NCBI Taxonomy" id="3055"/>
    <lineage>
        <taxon>Eukaryota</taxon>
        <taxon>Viridiplantae</taxon>
        <taxon>Chlorophyta</taxon>
        <taxon>core chlorophytes</taxon>
        <taxon>Chlorophyceae</taxon>
        <taxon>CS clade</taxon>
        <taxon>Chlamydomonadales</taxon>
        <taxon>Chlamydomonadaceae</taxon>
        <taxon>Chlamydomonas</taxon>
    </lineage>
</organism>
<dbReference type="EMBL" id="CM008962">
    <property type="protein sequence ID" value="PNW88956.1"/>
    <property type="molecule type" value="Genomic_DNA"/>
</dbReference>
<dbReference type="InterPro" id="IPR021109">
    <property type="entry name" value="Peptidase_aspartic_dom_sf"/>
</dbReference>
<dbReference type="PANTHER" id="PTHR13683:SF375">
    <property type="entry name" value="PEPTIDASE A1 DOMAIN-CONTAINING PROTEIN"/>
    <property type="match status" value="1"/>
</dbReference>
<dbReference type="GO" id="GO:0006508">
    <property type="term" value="P:proteolysis"/>
    <property type="evidence" value="ECO:0007669"/>
    <property type="project" value="UniProtKB-KW"/>
</dbReference>
<keyword evidence="8 13" id="KW-0472">Membrane</keyword>
<keyword evidence="3 13" id="KW-0812">Transmembrane</keyword>
<reference evidence="15 16" key="1">
    <citation type="journal article" date="2007" name="Science">
        <title>The Chlamydomonas genome reveals the evolution of key animal and plant functions.</title>
        <authorList>
            <person name="Merchant S.S."/>
            <person name="Prochnik S.E."/>
            <person name="Vallon O."/>
            <person name="Harris E.H."/>
            <person name="Karpowicz S.J."/>
            <person name="Witman G.B."/>
            <person name="Terry A."/>
            <person name="Salamov A."/>
            <person name="Fritz-Laylin L.K."/>
            <person name="Marechal-Drouard L."/>
            <person name="Marshall W.F."/>
            <person name="Qu L.H."/>
            <person name="Nelson D.R."/>
            <person name="Sanderfoot A.A."/>
            <person name="Spalding M.H."/>
            <person name="Kapitonov V.V."/>
            <person name="Ren Q."/>
            <person name="Ferris P."/>
            <person name="Lindquist E."/>
            <person name="Shapiro H."/>
            <person name="Lucas S.M."/>
            <person name="Grimwood J."/>
            <person name="Schmutz J."/>
            <person name="Cardol P."/>
            <person name="Cerutti H."/>
            <person name="Chanfreau G."/>
            <person name="Chen C.L."/>
            <person name="Cognat V."/>
            <person name="Croft M.T."/>
            <person name="Dent R."/>
            <person name="Dutcher S."/>
            <person name="Fernandez E."/>
            <person name="Fukuzawa H."/>
            <person name="Gonzalez-Ballester D."/>
            <person name="Gonzalez-Halphen D."/>
            <person name="Hallmann A."/>
            <person name="Hanikenne M."/>
            <person name="Hippler M."/>
            <person name="Inwood W."/>
            <person name="Jabbari K."/>
            <person name="Kalanon M."/>
            <person name="Kuras R."/>
            <person name="Lefebvre P.A."/>
            <person name="Lemaire S.D."/>
            <person name="Lobanov A.V."/>
            <person name="Lohr M."/>
            <person name="Manuell A."/>
            <person name="Meier I."/>
            <person name="Mets L."/>
            <person name="Mittag M."/>
            <person name="Mittelmeier T."/>
            <person name="Moroney J.V."/>
            <person name="Moseley J."/>
            <person name="Napoli C."/>
            <person name="Nedelcu A.M."/>
            <person name="Niyogi K."/>
            <person name="Novoselov S.V."/>
            <person name="Paulsen I.T."/>
            <person name="Pazour G."/>
            <person name="Purton S."/>
            <person name="Ral J.P."/>
            <person name="Riano-Pachon D.M."/>
            <person name="Riekhof W."/>
            <person name="Rymarquis L."/>
            <person name="Schroda M."/>
            <person name="Stern D."/>
            <person name="Umen J."/>
            <person name="Willows R."/>
            <person name="Wilson N."/>
            <person name="Zimmer S.L."/>
            <person name="Allmer J."/>
            <person name="Balk J."/>
            <person name="Bisova K."/>
            <person name="Chen C.J."/>
            <person name="Elias M."/>
            <person name="Gendler K."/>
            <person name="Hauser C."/>
            <person name="Lamb M.R."/>
            <person name="Ledford H."/>
            <person name="Long J.C."/>
            <person name="Minagawa J."/>
            <person name="Page M.D."/>
            <person name="Pan J."/>
            <person name="Pootakham W."/>
            <person name="Roje S."/>
            <person name="Rose A."/>
            <person name="Stahlberg E."/>
            <person name="Terauchi A.M."/>
            <person name="Yang P."/>
            <person name="Ball S."/>
            <person name="Bowler C."/>
            <person name="Dieckmann C.L."/>
            <person name="Gladyshev V.N."/>
            <person name="Green P."/>
            <person name="Jorgensen R."/>
            <person name="Mayfield S."/>
            <person name="Mueller-Roeber B."/>
            <person name="Rajamani S."/>
            <person name="Sayre R.T."/>
            <person name="Brokstein P."/>
            <person name="Dubchak I."/>
            <person name="Goodstein D."/>
            <person name="Hornick L."/>
            <person name="Huang Y.W."/>
            <person name="Jhaveri J."/>
            <person name="Luo Y."/>
            <person name="Martinez D."/>
            <person name="Ngau W.C."/>
            <person name="Otillar B."/>
            <person name="Poliakov A."/>
            <person name="Porter A."/>
            <person name="Szajkowski L."/>
            <person name="Werner G."/>
            <person name="Zhou K."/>
            <person name="Grigoriev I.V."/>
            <person name="Rokhsar D.S."/>
            <person name="Grossman A.R."/>
        </authorList>
    </citation>
    <scope>NUCLEOTIDE SEQUENCE [LARGE SCALE GENOMIC DNA]</scope>
    <source>
        <strain evidence="16">CC-503</strain>
    </source>
</reference>
<evidence type="ECO:0000256" key="1">
    <source>
        <dbReference type="ARBA" id="ARBA00007447"/>
    </source>
</evidence>
<dbReference type="PaxDb" id="3055-EDP09992"/>
<sequence length="713" mass="74854">MVPLKQRQQEPSWRRHLLRSGYMPVQGSVREIGYFYTTLKLGTPERTFSVIIDTGSTITYIPCKDCSHCGKHTAEWFDPDKSTTAKKLACGDPLCNCGTPSCTCNNDRCYYSRTYAERSSSEGWMIEDTFGFPDSDSPVRLVFGCENGETGEIYRQMADGIMGMGNNHNAFQSQLVQRKVIEDVFSLCFGYPKDGILLLGDVTLPEGANTVYTPLLTHLHLHYYNVKMDGITVNGQTLAFDASVFDRGYGTVLDSGTTFTYLPTDAFKAMAKAVGDYVEKKGLQSTPGADPQYNDICWKGAPDQFKDLDKYFPPAEFVFGGGAKLTLPPLRYLFLSKPAEYCLGIFDNGNSGALVGGVSVRDVVVTYDRRNSKVGFTTMACADVARKLAERSTAAPNATVIKVSPPPPNPAPPAPKPPSPAPTPKPAAPKPVPSPAKDAETKNGDSSSGSTDGKADSGKPKVSNTTGTSKPAATPSPAATPQPAATPRPSASTSGAGKGTGVVMEDYDYEAVQGGQGSGEGENFPLDHEEDYDETLKEIEEELAKVAPVMPLPMASPPPPPPNGKQGQGAARPMQYKKPKPTHSGSGIGGGGHGSGSGGAGATTSATTSSPSPSPSPPAGGSGASSTGEAGSGSAAPYHAQVVKESSGMGGYGLIIVAVVVVGGVIVAAELFVFRRHKLRAWLASLSRARSAQDETELAPLAGAKGILGGSRV</sequence>
<evidence type="ECO:0000259" key="14">
    <source>
        <dbReference type="PROSITE" id="PS51767"/>
    </source>
</evidence>
<comment type="similarity">
    <text evidence="1">Belongs to the peptidase A1 family.</text>
</comment>
<feature type="compositionally biased region" description="Basic and acidic residues" evidence="12">
    <location>
        <begin position="534"/>
        <end position="544"/>
    </location>
</feature>
<evidence type="ECO:0000256" key="7">
    <source>
        <dbReference type="ARBA" id="ARBA00022989"/>
    </source>
</evidence>
<keyword evidence="6" id="KW-0378">Hydrolase</keyword>
<dbReference type="PROSITE" id="PS00141">
    <property type="entry name" value="ASP_PROTEASE"/>
    <property type="match status" value="1"/>
</dbReference>
<evidence type="ECO:0000313" key="16">
    <source>
        <dbReference type="Proteomes" id="UP000006906"/>
    </source>
</evidence>
<dbReference type="Gene3D" id="2.40.70.10">
    <property type="entry name" value="Acid Proteases"/>
    <property type="match status" value="2"/>
</dbReference>
<dbReference type="InterPro" id="IPR033121">
    <property type="entry name" value="PEPTIDASE_A1"/>
</dbReference>
<feature type="active site" evidence="11">
    <location>
        <position position="53"/>
    </location>
</feature>
<dbReference type="AlphaFoldDB" id="A0A2K3E854"/>
<evidence type="ECO:0000256" key="6">
    <source>
        <dbReference type="ARBA" id="ARBA00022801"/>
    </source>
</evidence>
<dbReference type="PROSITE" id="PS51767">
    <property type="entry name" value="PEPTIDASE_A1"/>
    <property type="match status" value="1"/>
</dbReference>
<dbReference type="PANTHER" id="PTHR13683">
    <property type="entry name" value="ASPARTYL PROTEASES"/>
    <property type="match status" value="1"/>
</dbReference>
<dbReference type="GO" id="GO:0012505">
    <property type="term" value="C:endomembrane system"/>
    <property type="evidence" value="ECO:0007669"/>
    <property type="project" value="UniProtKB-SubCell"/>
</dbReference>
<dbReference type="InterPro" id="IPR032861">
    <property type="entry name" value="TAXi_N"/>
</dbReference>
<dbReference type="ExpressionAtlas" id="A0A2K3E854">
    <property type="expression patterns" value="baseline"/>
</dbReference>
<evidence type="ECO:0000256" key="11">
    <source>
        <dbReference type="PIRSR" id="PIRSR601461-1"/>
    </source>
</evidence>
<protein>
    <recommendedName>
        <fullName evidence="14">Peptidase A1 domain-containing protein</fullName>
    </recommendedName>
</protein>
<name>A0A2K3E854_CHLRE</name>
<dbReference type="FunCoup" id="A0A2K3E854">
    <property type="interactions" value="942"/>
</dbReference>
<keyword evidence="16" id="KW-1185">Reference proteome</keyword>
<evidence type="ECO:0000256" key="3">
    <source>
        <dbReference type="ARBA" id="ARBA00022692"/>
    </source>
</evidence>
<dbReference type="PRINTS" id="PR01217">
    <property type="entry name" value="PRICHEXTENSN"/>
</dbReference>
<accession>A0A2K3E854</accession>
<gene>
    <name evidence="15" type="ORF">CHLRE_01g051950v5</name>
</gene>
<dbReference type="GeneID" id="5715767"/>
<comment type="subcellular location">
    <subcellularLocation>
        <location evidence="10">Endomembrane system</location>
        <topology evidence="10">Single-pass type I membrane protein</topology>
    </subcellularLocation>
</comment>
<dbReference type="Proteomes" id="UP000006906">
    <property type="component" value="Chromosome 1"/>
</dbReference>
<dbReference type="InterPro" id="IPR001461">
    <property type="entry name" value="Aspartic_peptidase_A1"/>
</dbReference>
<evidence type="ECO:0000256" key="5">
    <source>
        <dbReference type="ARBA" id="ARBA00022750"/>
    </source>
</evidence>
<feature type="domain" description="Peptidase A1" evidence="14">
    <location>
        <begin position="35"/>
        <end position="377"/>
    </location>
</feature>
<evidence type="ECO:0000256" key="9">
    <source>
        <dbReference type="ARBA" id="ARBA00023180"/>
    </source>
</evidence>
<keyword evidence="5" id="KW-0064">Aspartyl protease</keyword>
<keyword evidence="2" id="KW-0645">Protease</keyword>
<dbReference type="SUPFAM" id="SSF50630">
    <property type="entry name" value="Acid proteases"/>
    <property type="match status" value="1"/>
</dbReference>
<dbReference type="CDD" id="cd05476">
    <property type="entry name" value="pepsin_A_like_plant"/>
    <property type="match status" value="1"/>
</dbReference>
<dbReference type="InterPro" id="IPR034161">
    <property type="entry name" value="Pepsin-like_plant"/>
</dbReference>
<feature type="transmembrane region" description="Helical" evidence="13">
    <location>
        <begin position="651"/>
        <end position="674"/>
    </location>
</feature>
<feature type="compositionally biased region" description="Low complexity" evidence="12">
    <location>
        <begin position="602"/>
        <end position="611"/>
    </location>
</feature>
<evidence type="ECO:0000256" key="10">
    <source>
        <dbReference type="ARBA" id="ARBA00046288"/>
    </source>
</evidence>
<proteinExistence type="inferred from homology"/>
<dbReference type="RefSeq" id="XP_042928898.1">
    <property type="nucleotide sequence ID" value="XM_043058984.1"/>
</dbReference>
<feature type="compositionally biased region" description="Gly residues" evidence="12">
    <location>
        <begin position="586"/>
        <end position="601"/>
    </location>
</feature>
<feature type="compositionally biased region" description="Pro residues" evidence="12">
    <location>
        <begin position="550"/>
        <end position="563"/>
    </location>
</feature>
<evidence type="ECO:0000313" key="15">
    <source>
        <dbReference type="EMBL" id="PNW88956.1"/>
    </source>
</evidence>
<dbReference type="OrthoDB" id="2747330at2759"/>
<feature type="region of interest" description="Disordered" evidence="12">
    <location>
        <begin position="392"/>
        <end position="634"/>
    </location>
</feature>
<dbReference type="Gramene" id="PNW88956">
    <property type="protein sequence ID" value="PNW88956"/>
    <property type="gene ID" value="CHLRE_01g051950v5"/>
</dbReference>
<dbReference type="GO" id="GO:0004190">
    <property type="term" value="F:aspartic-type endopeptidase activity"/>
    <property type="evidence" value="ECO:0007669"/>
    <property type="project" value="UniProtKB-KW"/>
</dbReference>
<keyword evidence="4" id="KW-0732">Signal</keyword>
<evidence type="ECO:0000256" key="8">
    <source>
        <dbReference type="ARBA" id="ARBA00023136"/>
    </source>
</evidence>
<dbReference type="Pfam" id="PF14543">
    <property type="entry name" value="TAXi_N"/>
    <property type="match status" value="1"/>
</dbReference>
<dbReference type="Pfam" id="PF14541">
    <property type="entry name" value="TAXi_C"/>
    <property type="match status" value="1"/>
</dbReference>
<dbReference type="STRING" id="3055.A0A2K3E854"/>
<feature type="compositionally biased region" description="Low complexity" evidence="12">
    <location>
        <begin position="624"/>
        <end position="634"/>
    </location>
</feature>
<keyword evidence="9" id="KW-0325">Glycoprotein</keyword>
<evidence type="ECO:0000256" key="2">
    <source>
        <dbReference type="ARBA" id="ARBA00022670"/>
    </source>
</evidence>
<evidence type="ECO:0000256" key="12">
    <source>
        <dbReference type="SAM" id="MobiDB-lite"/>
    </source>
</evidence>
<feature type="compositionally biased region" description="Low complexity" evidence="12">
    <location>
        <begin position="465"/>
        <end position="477"/>
    </location>
</feature>
<evidence type="ECO:0000256" key="13">
    <source>
        <dbReference type="SAM" id="Phobius"/>
    </source>
</evidence>
<dbReference type="KEGG" id="cre:CHLRE_01g051950v5"/>
<dbReference type="InterPro" id="IPR001969">
    <property type="entry name" value="Aspartic_peptidase_AS"/>
</dbReference>
<feature type="compositionally biased region" description="Pro residues" evidence="12">
    <location>
        <begin position="404"/>
        <end position="434"/>
    </location>
</feature>
<keyword evidence="7 13" id="KW-1133">Transmembrane helix</keyword>
<dbReference type="InterPro" id="IPR032799">
    <property type="entry name" value="TAXi_C"/>
</dbReference>